<evidence type="ECO:0000313" key="11">
    <source>
        <dbReference type="EMBL" id="AXP84519.1"/>
    </source>
</evidence>
<evidence type="ECO:0000256" key="7">
    <source>
        <dbReference type="ARBA" id="ARBA00023027"/>
    </source>
</evidence>
<evidence type="ECO:0000256" key="1">
    <source>
        <dbReference type="ARBA" id="ARBA00004141"/>
    </source>
</evidence>
<keyword evidence="6 10" id="KW-1133">Transmembrane helix</keyword>
<protein>
    <recommendedName>
        <fullName evidence="3">NADH-ubiquinone oxidoreductase chain 4L</fullName>
    </recommendedName>
    <alternativeName>
        <fullName evidence="9">NADH dehydrogenase subunit 4L</fullName>
    </alternativeName>
</protein>
<evidence type="ECO:0000256" key="8">
    <source>
        <dbReference type="ARBA" id="ARBA00023136"/>
    </source>
</evidence>
<evidence type="ECO:0000256" key="5">
    <source>
        <dbReference type="ARBA" id="ARBA00022967"/>
    </source>
</evidence>
<comment type="similarity">
    <text evidence="2">Belongs to the complex I subunit 4L family.</text>
</comment>
<dbReference type="EMBL" id="MH330331">
    <property type="protein sequence ID" value="AXP84519.1"/>
    <property type="molecule type" value="Genomic_DNA"/>
</dbReference>
<sequence>MVWFGVLLFFLGFLIALMQSSHLVSLFLGLEFMTLSCIILSAVSMWSSACFVLLVMCTGVCEASVALALIVNMVRMQGNDRVYNLCADKS</sequence>
<evidence type="ECO:0000256" key="9">
    <source>
        <dbReference type="ARBA" id="ARBA00031586"/>
    </source>
</evidence>
<evidence type="ECO:0000256" key="3">
    <source>
        <dbReference type="ARBA" id="ARBA00016612"/>
    </source>
</evidence>
<dbReference type="Pfam" id="PF00420">
    <property type="entry name" value="Oxidored_q2"/>
    <property type="match status" value="1"/>
</dbReference>
<accession>A0A346KL01</accession>
<reference evidence="11" key="1">
    <citation type="journal article" date="2018" name="PeerJ">
        <title>Mitogenomics of Perumytilus purpuratus (Bivalvia: Mytilidae) and its implications for doubly uniparental inheritance of mitochondria.</title>
        <authorList>
            <person name="Smietanka B."/>
            <person name="Lubosny M."/>
            <person name="Przylucka A."/>
            <person name="Gerard K."/>
            <person name="Burzynski A."/>
        </authorList>
    </citation>
    <scope>NUCLEOTIDE SEQUENCE</scope>
    <source>
        <strain evidence="11">M-south</strain>
    </source>
</reference>
<evidence type="ECO:0000256" key="10">
    <source>
        <dbReference type="SAM" id="Phobius"/>
    </source>
</evidence>
<dbReference type="InterPro" id="IPR039428">
    <property type="entry name" value="NUOK/Mnh_C1-like"/>
</dbReference>
<geneLocation type="mitochondrion" evidence="11"/>
<dbReference type="AlphaFoldDB" id="A0A346KL01"/>
<dbReference type="Gene3D" id="1.10.287.3510">
    <property type="match status" value="1"/>
</dbReference>
<gene>
    <name evidence="11" type="primary">ND4L</name>
</gene>
<organism evidence="11">
    <name type="scientific">Perumytilus purpuratus</name>
    <name type="common">Mussel</name>
    <name type="synonym">Brachidontes purpuratus</name>
    <dbReference type="NCBI Taxonomy" id="390823"/>
    <lineage>
        <taxon>Eukaryota</taxon>
        <taxon>Metazoa</taxon>
        <taxon>Spiralia</taxon>
        <taxon>Lophotrochozoa</taxon>
        <taxon>Mollusca</taxon>
        <taxon>Bivalvia</taxon>
        <taxon>Autobranchia</taxon>
        <taxon>Pteriomorphia</taxon>
        <taxon>Mytilida</taxon>
        <taxon>Mytiloidea</taxon>
        <taxon>Mytilidae</taxon>
        <taxon>Brachidontinae</taxon>
        <taxon>Perumytilus</taxon>
    </lineage>
</organism>
<evidence type="ECO:0000256" key="2">
    <source>
        <dbReference type="ARBA" id="ARBA00010519"/>
    </source>
</evidence>
<proteinExistence type="inferred from homology"/>
<keyword evidence="11" id="KW-0496">Mitochondrion</keyword>
<evidence type="ECO:0000256" key="6">
    <source>
        <dbReference type="ARBA" id="ARBA00022989"/>
    </source>
</evidence>
<keyword evidence="4 10" id="KW-0812">Transmembrane</keyword>
<feature type="transmembrane region" description="Helical" evidence="10">
    <location>
        <begin position="45"/>
        <end position="71"/>
    </location>
</feature>
<dbReference type="GO" id="GO:0016020">
    <property type="term" value="C:membrane"/>
    <property type="evidence" value="ECO:0007669"/>
    <property type="project" value="UniProtKB-SubCell"/>
</dbReference>
<comment type="subcellular location">
    <subcellularLocation>
        <location evidence="1">Membrane</location>
        <topology evidence="1">Multi-pass membrane protein</topology>
    </subcellularLocation>
</comment>
<keyword evidence="5" id="KW-1278">Translocase</keyword>
<keyword evidence="8 10" id="KW-0472">Membrane</keyword>
<keyword evidence="7" id="KW-0520">NAD</keyword>
<evidence type="ECO:0000256" key="4">
    <source>
        <dbReference type="ARBA" id="ARBA00022692"/>
    </source>
</evidence>
<name>A0A346KL01_PERPP</name>